<feature type="domain" description="RNA polymerase sigma-70 region 2" evidence="6">
    <location>
        <begin position="32"/>
        <end position="95"/>
    </location>
</feature>
<dbReference type="NCBIfam" id="NF004113">
    <property type="entry name" value="PRK05602.1"/>
    <property type="match status" value="1"/>
</dbReference>
<dbReference type="RefSeq" id="WP_133342932.1">
    <property type="nucleotide sequence ID" value="NZ_SMZO01000021.1"/>
</dbReference>
<evidence type="ECO:0000313" key="8">
    <source>
        <dbReference type="EMBL" id="TDL87828.1"/>
    </source>
</evidence>
<dbReference type="InterPro" id="IPR014284">
    <property type="entry name" value="RNA_pol_sigma-70_dom"/>
</dbReference>
<dbReference type="InterPro" id="IPR013325">
    <property type="entry name" value="RNA_pol_sigma_r2"/>
</dbReference>
<dbReference type="InterPro" id="IPR007627">
    <property type="entry name" value="RNA_pol_sigma70_r2"/>
</dbReference>
<evidence type="ECO:0000256" key="4">
    <source>
        <dbReference type="ARBA" id="ARBA00023125"/>
    </source>
</evidence>
<feature type="domain" description="RNA polymerase sigma factor 70 region 4 type 2" evidence="7">
    <location>
        <begin position="124"/>
        <end position="174"/>
    </location>
</feature>
<dbReference type="Pfam" id="PF08281">
    <property type="entry name" value="Sigma70_r4_2"/>
    <property type="match status" value="1"/>
</dbReference>
<accession>A0A4R6AYA2</accession>
<sequence length="193" mass="21091">MALDSQSPSGDAELLARYASGDRTAASVLTARLVPPALAVAQRLLGDRAEAEDVVQEAMLRLWRAAPTWEVGQARVSTWLYRVVVNLCTDRFRRRVPQPRDDLPDRPDTAPGQEARLQAQARAEALQSALETLPERQHQAVVLRDIEGLPNPQIAEILGVSVEAVESLAARGRRGLKQALSGRQAELGFKDDA</sequence>
<dbReference type="Gene3D" id="1.10.10.10">
    <property type="entry name" value="Winged helix-like DNA-binding domain superfamily/Winged helix DNA-binding domain"/>
    <property type="match status" value="1"/>
</dbReference>
<reference evidence="8 9" key="1">
    <citation type="submission" date="2019-03" db="EMBL/GenBank/DDBJ databases">
        <title>Rhodobacteraceae bacterium SM1902, a new member of the family Rhodobacteraceae isolated from Yantai.</title>
        <authorList>
            <person name="Sun Y."/>
        </authorList>
    </citation>
    <scope>NUCLEOTIDE SEQUENCE [LARGE SCALE GENOMIC DNA]</scope>
    <source>
        <strain evidence="8 9">SM1902</strain>
    </source>
</reference>
<keyword evidence="9" id="KW-1185">Reference proteome</keyword>
<dbReference type="GO" id="GO:0006352">
    <property type="term" value="P:DNA-templated transcription initiation"/>
    <property type="evidence" value="ECO:0007669"/>
    <property type="project" value="InterPro"/>
</dbReference>
<keyword evidence="3" id="KW-0731">Sigma factor</keyword>
<evidence type="ECO:0000259" key="7">
    <source>
        <dbReference type="Pfam" id="PF08281"/>
    </source>
</evidence>
<dbReference type="PANTHER" id="PTHR43133">
    <property type="entry name" value="RNA POLYMERASE ECF-TYPE SIGMA FACTO"/>
    <property type="match status" value="1"/>
</dbReference>
<evidence type="ECO:0000256" key="2">
    <source>
        <dbReference type="ARBA" id="ARBA00023015"/>
    </source>
</evidence>
<evidence type="ECO:0000256" key="1">
    <source>
        <dbReference type="ARBA" id="ARBA00010641"/>
    </source>
</evidence>
<dbReference type="EMBL" id="SMZO01000021">
    <property type="protein sequence ID" value="TDL87828.1"/>
    <property type="molecule type" value="Genomic_DNA"/>
</dbReference>
<proteinExistence type="inferred from homology"/>
<dbReference type="InterPro" id="IPR013249">
    <property type="entry name" value="RNA_pol_sigma70_r4_t2"/>
</dbReference>
<comment type="caution">
    <text evidence="8">The sequence shown here is derived from an EMBL/GenBank/DDBJ whole genome shotgun (WGS) entry which is preliminary data.</text>
</comment>
<dbReference type="GO" id="GO:0003677">
    <property type="term" value="F:DNA binding"/>
    <property type="evidence" value="ECO:0007669"/>
    <property type="project" value="UniProtKB-KW"/>
</dbReference>
<dbReference type="Proteomes" id="UP000294562">
    <property type="component" value="Unassembled WGS sequence"/>
</dbReference>
<dbReference type="InterPro" id="IPR036388">
    <property type="entry name" value="WH-like_DNA-bd_sf"/>
</dbReference>
<name>A0A4R6AYA2_9RHOB</name>
<comment type="similarity">
    <text evidence="1">Belongs to the sigma-70 factor family. ECF subfamily.</text>
</comment>
<evidence type="ECO:0000259" key="6">
    <source>
        <dbReference type="Pfam" id="PF04542"/>
    </source>
</evidence>
<dbReference type="GO" id="GO:0016987">
    <property type="term" value="F:sigma factor activity"/>
    <property type="evidence" value="ECO:0007669"/>
    <property type="project" value="UniProtKB-KW"/>
</dbReference>
<keyword evidence="2" id="KW-0805">Transcription regulation</keyword>
<dbReference type="Gene3D" id="1.10.1740.10">
    <property type="match status" value="1"/>
</dbReference>
<dbReference type="NCBIfam" id="NF009176">
    <property type="entry name" value="PRK12524.1"/>
    <property type="match status" value="1"/>
</dbReference>
<dbReference type="OrthoDB" id="9780326at2"/>
<organism evidence="8 9">
    <name type="scientific">Meridianimarinicoccus aquatilis</name>
    <dbReference type="NCBI Taxonomy" id="2552766"/>
    <lineage>
        <taxon>Bacteria</taxon>
        <taxon>Pseudomonadati</taxon>
        <taxon>Pseudomonadota</taxon>
        <taxon>Alphaproteobacteria</taxon>
        <taxon>Rhodobacterales</taxon>
        <taxon>Paracoccaceae</taxon>
        <taxon>Meridianimarinicoccus</taxon>
    </lineage>
</organism>
<dbReference type="InterPro" id="IPR039425">
    <property type="entry name" value="RNA_pol_sigma-70-like"/>
</dbReference>
<dbReference type="SUPFAM" id="SSF88659">
    <property type="entry name" value="Sigma3 and sigma4 domains of RNA polymerase sigma factors"/>
    <property type="match status" value="1"/>
</dbReference>
<evidence type="ECO:0000256" key="3">
    <source>
        <dbReference type="ARBA" id="ARBA00023082"/>
    </source>
</evidence>
<protein>
    <submittedName>
        <fullName evidence="8">RNA polymerase sigma factor</fullName>
    </submittedName>
</protein>
<evidence type="ECO:0000313" key="9">
    <source>
        <dbReference type="Proteomes" id="UP000294562"/>
    </source>
</evidence>
<evidence type="ECO:0000256" key="5">
    <source>
        <dbReference type="ARBA" id="ARBA00023163"/>
    </source>
</evidence>
<gene>
    <name evidence="8" type="ORF">E2L05_10845</name>
</gene>
<dbReference type="PANTHER" id="PTHR43133:SF8">
    <property type="entry name" value="RNA POLYMERASE SIGMA FACTOR HI_1459-RELATED"/>
    <property type="match status" value="1"/>
</dbReference>
<dbReference type="CDD" id="cd06171">
    <property type="entry name" value="Sigma70_r4"/>
    <property type="match status" value="1"/>
</dbReference>
<keyword evidence="5" id="KW-0804">Transcription</keyword>
<dbReference type="AlphaFoldDB" id="A0A4R6AYA2"/>
<keyword evidence="4" id="KW-0238">DNA-binding</keyword>
<dbReference type="InterPro" id="IPR013324">
    <property type="entry name" value="RNA_pol_sigma_r3/r4-like"/>
</dbReference>
<dbReference type="Pfam" id="PF04542">
    <property type="entry name" value="Sigma70_r2"/>
    <property type="match status" value="1"/>
</dbReference>
<dbReference type="SUPFAM" id="SSF88946">
    <property type="entry name" value="Sigma2 domain of RNA polymerase sigma factors"/>
    <property type="match status" value="1"/>
</dbReference>
<dbReference type="NCBIfam" id="TIGR02937">
    <property type="entry name" value="sigma70-ECF"/>
    <property type="match status" value="1"/>
</dbReference>